<dbReference type="EMBL" id="BGZK01001213">
    <property type="protein sequence ID" value="GBP74587.1"/>
    <property type="molecule type" value="Genomic_DNA"/>
</dbReference>
<name>A0A4C1YJK4_EUMVA</name>
<protein>
    <submittedName>
        <fullName evidence="1">Uncharacterized protein</fullName>
    </submittedName>
</protein>
<keyword evidence="2" id="KW-1185">Reference proteome</keyword>
<sequence>MKCQSPLAIVRDATSPYLSVKRAHVRSLTFQTRLEFEFDTCRTRCAVFRRGTRDCSLAEHLVVYSERPLKNIDPHFCFRGIKLHFHPPVSLSARGARDVYRHTTARHWSASLVRCAA</sequence>
<comment type="caution">
    <text evidence="1">The sequence shown here is derived from an EMBL/GenBank/DDBJ whole genome shotgun (WGS) entry which is preliminary data.</text>
</comment>
<gene>
    <name evidence="1" type="ORF">EVAR_39991_1</name>
</gene>
<reference evidence="1 2" key="1">
    <citation type="journal article" date="2019" name="Commun. Biol.">
        <title>The bagworm genome reveals a unique fibroin gene that provides high tensile strength.</title>
        <authorList>
            <person name="Kono N."/>
            <person name="Nakamura H."/>
            <person name="Ohtoshi R."/>
            <person name="Tomita M."/>
            <person name="Numata K."/>
            <person name="Arakawa K."/>
        </authorList>
    </citation>
    <scope>NUCLEOTIDE SEQUENCE [LARGE SCALE GENOMIC DNA]</scope>
</reference>
<evidence type="ECO:0000313" key="2">
    <source>
        <dbReference type="Proteomes" id="UP000299102"/>
    </source>
</evidence>
<dbReference type="AlphaFoldDB" id="A0A4C1YJK4"/>
<proteinExistence type="predicted"/>
<organism evidence="1 2">
    <name type="scientific">Eumeta variegata</name>
    <name type="common">Bagworm moth</name>
    <name type="synonym">Eumeta japonica</name>
    <dbReference type="NCBI Taxonomy" id="151549"/>
    <lineage>
        <taxon>Eukaryota</taxon>
        <taxon>Metazoa</taxon>
        <taxon>Ecdysozoa</taxon>
        <taxon>Arthropoda</taxon>
        <taxon>Hexapoda</taxon>
        <taxon>Insecta</taxon>
        <taxon>Pterygota</taxon>
        <taxon>Neoptera</taxon>
        <taxon>Endopterygota</taxon>
        <taxon>Lepidoptera</taxon>
        <taxon>Glossata</taxon>
        <taxon>Ditrysia</taxon>
        <taxon>Tineoidea</taxon>
        <taxon>Psychidae</taxon>
        <taxon>Oiketicinae</taxon>
        <taxon>Eumeta</taxon>
    </lineage>
</organism>
<dbReference type="Proteomes" id="UP000299102">
    <property type="component" value="Unassembled WGS sequence"/>
</dbReference>
<accession>A0A4C1YJK4</accession>
<evidence type="ECO:0000313" key="1">
    <source>
        <dbReference type="EMBL" id="GBP74587.1"/>
    </source>
</evidence>